<evidence type="ECO:0000256" key="2">
    <source>
        <dbReference type="ARBA" id="ARBA00022605"/>
    </source>
</evidence>
<dbReference type="Gene3D" id="3.40.50.10860">
    <property type="entry name" value="Leucine Dehydrogenase, chain A, domain 1"/>
    <property type="match status" value="1"/>
</dbReference>
<feature type="domain" description="Shikimate dehydrogenase substrate binding N-terminal" evidence="10">
    <location>
        <begin position="37"/>
        <end position="119"/>
    </location>
</feature>
<feature type="domain" description="SDH C-terminal" evidence="11">
    <location>
        <begin position="280"/>
        <end position="310"/>
    </location>
</feature>
<feature type="binding site" evidence="9">
    <location>
        <begin position="45"/>
        <end position="47"/>
    </location>
    <ligand>
        <name>shikimate</name>
        <dbReference type="ChEBI" id="CHEBI:36208"/>
    </ligand>
</feature>
<feature type="binding site" evidence="9">
    <location>
        <position position="108"/>
    </location>
    <ligand>
        <name>NADP(+)</name>
        <dbReference type="ChEBI" id="CHEBI:58349"/>
    </ligand>
</feature>
<dbReference type="EC" id="1.1.1.25" evidence="9"/>
<gene>
    <name evidence="9 12" type="primary">aroE</name>
    <name evidence="12" type="ORF">ESZ54_04505</name>
</gene>
<evidence type="ECO:0000313" key="13">
    <source>
        <dbReference type="Proteomes" id="UP000310506"/>
    </source>
</evidence>
<dbReference type="GO" id="GO:0052734">
    <property type="term" value="F:shikimate 3-dehydrogenase (NAD+) activity"/>
    <property type="evidence" value="ECO:0007669"/>
    <property type="project" value="RHEA"/>
</dbReference>
<dbReference type="GO" id="GO:0009073">
    <property type="term" value="P:aromatic amino acid family biosynthetic process"/>
    <property type="evidence" value="ECO:0007669"/>
    <property type="project" value="UniProtKB-KW"/>
</dbReference>
<proteinExistence type="inferred from homology"/>
<evidence type="ECO:0000256" key="1">
    <source>
        <dbReference type="ARBA" id="ARBA00004871"/>
    </source>
</evidence>
<evidence type="ECO:0000313" key="12">
    <source>
        <dbReference type="EMBL" id="THB61483.1"/>
    </source>
</evidence>
<comment type="catalytic activity">
    <reaction evidence="6">
        <text>L-quinate + NAD(+) = 3-dehydroquinate + NADH + H(+)</text>
        <dbReference type="Rhea" id="RHEA:22364"/>
        <dbReference type="ChEBI" id="CHEBI:15378"/>
        <dbReference type="ChEBI" id="CHEBI:29751"/>
        <dbReference type="ChEBI" id="CHEBI:32364"/>
        <dbReference type="ChEBI" id="CHEBI:57540"/>
        <dbReference type="ChEBI" id="CHEBI:57945"/>
        <dbReference type="EC" id="1.1.1.24"/>
    </reaction>
</comment>
<feature type="binding site" evidence="9">
    <location>
        <position position="287"/>
    </location>
    <ligand>
        <name>shikimate</name>
        <dbReference type="ChEBI" id="CHEBI:36208"/>
    </ligand>
</feature>
<feature type="binding site" evidence="9">
    <location>
        <position position="280"/>
    </location>
    <ligand>
        <name>NADP(+)</name>
        <dbReference type="ChEBI" id="CHEBI:58349"/>
    </ligand>
</feature>
<comment type="catalytic activity">
    <reaction evidence="9">
        <text>shikimate + NADP(+) = 3-dehydroshikimate + NADPH + H(+)</text>
        <dbReference type="Rhea" id="RHEA:17737"/>
        <dbReference type="ChEBI" id="CHEBI:15378"/>
        <dbReference type="ChEBI" id="CHEBI:16630"/>
        <dbReference type="ChEBI" id="CHEBI:36208"/>
        <dbReference type="ChEBI" id="CHEBI:57783"/>
        <dbReference type="ChEBI" id="CHEBI:58349"/>
        <dbReference type="EC" id="1.1.1.25"/>
    </reaction>
</comment>
<evidence type="ECO:0000256" key="8">
    <source>
        <dbReference type="ARBA" id="ARBA00060613"/>
    </source>
</evidence>
<evidence type="ECO:0000256" key="4">
    <source>
        <dbReference type="ARBA" id="ARBA00023002"/>
    </source>
</evidence>
<feature type="binding site" evidence="9">
    <location>
        <position position="259"/>
    </location>
    <ligand>
        <name>shikimate</name>
        <dbReference type="ChEBI" id="CHEBI:36208"/>
    </ligand>
</feature>
<name>A0A4S3B6S2_9ENTE</name>
<sequence length="324" mass="36406">MLMDNGTRRFFDLFGTVFLIVGKESQMITGYTKMAGVIATPIKHSLSPLIHNSAYQFAKLDAVYLAFDVETKNCQPAFEAITALNMMGVNISMPYKTQAYQFADEVSEVSRRLGVCNTLINREGLIYGTTTDGYGFSQSLKDEKVDAELKKVVILGAGGASKAVAYQLGLENAAEIHIFKRNNETFAVEKNHFLAFNQYFKSNYYFHSFSDQHILQEKISNCDILINATNVGMAEASKLSPIKDANCLQERTIVFDLIYNPLETKLMCQAREKNCHVINGVGMLLHQAAASYELMTGEKMAIEHVKQILLTELKRRETYENIIK</sequence>
<dbReference type="AlphaFoldDB" id="A0A4S3B6S2"/>
<dbReference type="EMBL" id="SDGV01000011">
    <property type="protein sequence ID" value="THB61483.1"/>
    <property type="molecule type" value="Genomic_DNA"/>
</dbReference>
<dbReference type="Gene3D" id="3.40.50.720">
    <property type="entry name" value="NAD(P)-binding Rossmann-like Domain"/>
    <property type="match status" value="1"/>
</dbReference>
<dbReference type="GO" id="GO:0050661">
    <property type="term" value="F:NADP binding"/>
    <property type="evidence" value="ECO:0007669"/>
    <property type="project" value="InterPro"/>
</dbReference>
<dbReference type="InterPro" id="IPR022893">
    <property type="entry name" value="Shikimate_DH_fam"/>
</dbReference>
<dbReference type="UniPathway" id="UPA00053">
    <property type="reaction ID" value="UER00087"/>
</dbReference>
<dbReference type="InterPro" id="IPR036291">
    <property type="entry name" value="NAD(P)-bd_dom_sf"/>
</dbReference>
<dbReference type="InterPro" id="IPR011342">
    <property type="entry name" value="Shikimate_DH"/>
</dbReference>
<dbReference type="GO" id="GO:0009423">
    <property type="term" value="P:chorismate biosynthetic process"/>
    <property type="evidence" value="ECO:0007669"/>
    <property type="project" value="UniProtKB-UniRule"/>
</dbReference>
<dbReference type="PANTHER" id="PTHR21089">
    <property type="entry name" value="SHIKIMATE DEHYDROGENASE"/>
    <property type="match status" value="1"/>
</dbReference>
<feature type="active site" description="Proton acceptor" evidence="9">
    <location>
        <position position="96"/>
    </location>
</feature>
<protein>
    <recommendedName>
        <fullName evidence="9">Shikimate dehydrogenase (NADP(+))</fullName>
        <shortName evidence="9">SDH</shortName>
        <ecNumber evidence="9">1.1.1.25</ecNumber>
    </recommendedName>
</protein>
<dbReference type="Proteomes" id="UP000310506">
    <property type="component" value="Unassembled WGS sequence"/>
</dbReference>
<keyword evidence="3 9" id="KW-0521">NADP</keyword>
<comment type="function">
    <text evidence="9">Involved in the biosynthesis of the chorismate, which leads to the biosynthesis of aromatic amino acids. Catalyzes the reversible NADPH linked reduction of 3-dehydroshikimate (DHSA) to yield shikimate (SA).</text>
</comment>
<dbReference type="InterPro" id="IPR041121">
    <property type="entry name" value="SDH_C"/>
</dbReference>
<feature type="binding site" evidence="9">
    <location>
        <position position="117"/>
    </location>
    <ligand>
        <name>shikimate</name>
        <dbReference type="ChEBI" id="CHEBI:36208"/>
    </ligand>
</feature>
<dbReference type="GO" id="GO:0004764">
    <property type="term" value="F:shikimate 3-dehydrogenase (NADP+) activity"/>
    <property type="evidence" value="ECO:0007669"/>
    <property type="project" value="UniProtKB-UniRule"/>
</dbReference>
<evidence type="ECO:0000256" key="6">
    <source>
        <dbReference type="ARBA" id="ARBA00051639"/>
    </source>
</evidence>
<accession>A0A4S3B6S2</accession>
<dbReference type="NCBIfam" id="TIGR00507">
    <property type="entry name" value="aroE"/>
    <property type="match status" value="1"/>
</dbReference>
<keyword evidence="5 9" id="KW-0057">Aromatic amino acid biosynthesis</keyword>
<dbReference type="InterPro" id="IPR013708">
    <property type="entry name" value="Shikimate_DH-bd_N"/>
</dbReference>
<comment type="catalytic activity">
    <reaction evidence="7">
        <text>shikimate + NAD(+) = 3-dehydroshikimate + NADH + H(+)</text>
        <dbReference type="Rhea" id="RHEA:17741"/>
        <dbReference type="ChEBI" id="CHEBI:15378"/>
        <dbReference type="ChEBI" id="CHEBI:16630"/>
        <dbReference type="ChEBI" id="CHEBI:36208"/>
        <dbReference type="ChEBI" id="CHEBI:57540"/>
        <dbReference type="ChEBI" id="CHEBI:57945"/>
    </reaction>
</comment>
<comment type="subunit">
    <text evidence="9">Homodimer.</text>
</comment>
<dbReference type="SUPFAM" id="SSF51735">
    <property type="entry name" value="NAD(P)-binding Rossmann-fold domains"/>
    <property type="match status" value="1"/>
</dbReference>
<dbReference type="HAMAP" id="MF_00222">
    <property type="entry name" value="Shikimate_DH_AroE"/>
    <property type="match status" value="1"/>
</dbReference>
<dbReference type="PANTHER" id="PTHR21089:SF1">
    <property type="entry name" value="BIFUNCTIONAL 3-DEHYDROQUINATE DEHYDRATASE_SHIKIMATE DEHYDROGENASE, CHLOROPLASTIC"/>
    <property type="match status" value="1"/>
</dbReference>
<feature type="binding site" evidence="9">
    <location>
        <position position="257"/>
    </location>
    <ligand>
        <name>NADP(+)</name>
        <dbReference type="ChEBI" id="CHEBI:58349"/>
    </ligand>
</feature>
<dbReference type="SUPFAM" id="SSF53223">
    <property type="entry name" value="Aminoacid dehydrogenase-like, N-terminal domain"/>
    <property type="match status" value="1"/>
</dbReference>
<keyword evidence="2 9" id="KW-0028">Amino-acid biosynthesis</keyword>
<evidence type="ECO:0000256" key="9">
    <source>
        <dbReference type="HAMAP-Rule" id="MF_00222"/>
    </source>
</evidence>
<evidence type="ECO:0000256" key="3">
    <source>
        <dbReference type="ARBA" id="ARBA00022857"/>
    </source>
</evidence>
<feature type="binding site" evidence="9">
    <location>
        <position position="92"/>
    </location>
    <ligand>
        <name>shikimate</name>
        <dbReference type="ChEBI" id="CHEBI:36208"/>
    </ligand>
</feature>
<evidence type="ECO:0000259" key="10">
    <source>
        <dbReference type="Pfam" id="PF08501"/>
    </source>
</evidence>
<comment type="pathway">
    <text evidence="8">Aromatic compound metabolism; 3,4-dihydroxybenzoate biosynthesis; 3-dehydroquinate from D-quinate (NAD(+) route).</text>
</comment>
<comment type="similarity">
    <text evidence="9">Belongs to the shikimate dehydrogenase family.</text>
</comment>
<dbReference type="GO" id="GO:0008652">
    <property type="term" value="P:amino acid biosynthetic process"/>
    <property type="evidence" value="ECO:0007669"/>
    <property type="project" value="UniProtKB-KW"/>
</dbReference>
<keyword evidence="4 9" id="KW-0560">Oxidoreductase</keyword>
<keyword evidence="13" id="KW-1185">Reference proteome</keyword>
<feature type="binding site" evidence="9">
    <location>
        <begin position="156"/>
        <end position="160"/>
    </location>
    <ligand>
        <name>NADP(+)</name>
        <dbReference type="ChEBI" id="CHEBI:58349"/>
    </ligand>
</feature>
<dbReference type="Pfam" id="PF18317">
    <property type="entry name" value="SDH_C"/>
    <property type="match status" value="1"/>
</dbReference>
<evidence type="ECO:0000259" key="11">
    <source>
        <dbReference type="Pfam" id="PF18317"/>
    </source>
</evidence>
<evidence type="ECO:0000256" key="7">
    <source>
        <dbReference type="ARBA" id="ARBA00052329"/>
    </source>
</evidence>
<feature type="binding site" evidence="9">
    <location>
        <position position="132"/>
    </location>
    <ligand>
        <name>shikimate</name>
        <dbReference type="ChEBI" id="CHEBI:36208"/>
    </ligand>
</feature>
<comment type="caution">
    <text evidence="9">Lacks conserved residue(s) required for the propagation of feature annotation.</text>
</comment>
<dbReference type="Pfam" id="PF08501">
    <property type="entry name" value="Shikimate_dh_N"/>
    <property type="match status" value="1"/>
</dbReference>
<comment type="caution">
    <text evidence="12">The sequence shown here is derived from an EMBL/GenBank/DDBJ whole genome shotgun (WGS) entry which is preliminary data.</text>
</comment>
<dbReference type="GO" id="GO:0030266">
    <property type="term" value="F:quinate 3-dehydrogenase (NAD+) activity"/>
    <property type="evidence" value="ECO:0007669"/>
    <property type="project" value="UniProtKB-EC"/>
</dbReference>
<dbReference type="GO" id="GO:0019632">
    <property type="term" value="P:shikimate metabolic process"/>
    <property type="evidence" value="ECO:0007669"/>
    <property type="project" value="InterPro"/>
</dbReference>
<organism evidence="12 13">
    <name type="scientific">Vagococcus silagei</name>
    <dbReference type="NCBI Taxonomy" id="2508885"/>
    <lineage>
        <taxon>Bacteria</taxon>
        <taxon>Bacillati</taxon>
        <taxon>Bacillota</taxon>
        <taxon>Bacilli</taxon>
        <taxon>Lactobacillales</taxon>
        <taxon>Enterococcaceae</taxon>
        <taxon>Vagococcus</taxon>
    </lineage>
</organism>
<dbReference type="FunFam" id="3.40.50.720:FF:000086">
    <property type="entry name" value="Quinate/shikimate dehydrogenase"/>
    <property type="match status" value="1"/>
</dbReference>
<comment type="pathway">
    <text evidence="1 9">Metabolic intermediate biosynthesis; chorismate biosynthesis; chorismate from D-erythrose 4-phosphate and phosphoenolpyruvate: step 4/7.</text>
</comment>
<dbReference type="CDD" id="cd01065">
    <property type="entry name" value="NAD_bind_Shikimate_DH"/>
    <property type="match status" value="1"/>
</dbReference>
<reference evidence="12 13" key="1">
    <citation type="submission" date="2019-01" db="EMBL/GenBank/DDBJ databases">
        <title>Vagococcus silagei sp. nov. isolated from brewer's grain.</title>
        <authorList>
            <person name="Guu J.-R."/>
        </authorList>
    </citation>
    <scope>NUCLEOTIDE SEQUENCE [LARGE SCALE GENOMIC DNA]</scope>
    <source>
        <strain evidence="12 13">2B-2</strain>
    </source>
</reference>
<evidence type="ECO:0000256" key="5">
    <source>
        <dbReference type="ARBA" id="ARBA00023141"/>
    </source>
</evidence>
<dbReference type="InterPro" id="IPR046346">
    <property type="entry name" value="Aminoacid_DH-like_N_sf"/>
</dbReference>